<dbReference type="RefSeq" id="WP_311484447.1">
    <property type="nucleotide sequence ID" value="NZ_JAVRHP010000038.1"/>
</dbReference>
<evidence type="ECO:0000313" key="2">
    <source>
        <dbReference type="EMBL" id="MDT0650267.1"/>
    </source>
</evidence>
<keyword evidence="1" id="KW-0812">Transmembrane</keyword>
<accession>A0ABU3CV79</accession>
<organism evidence="2 3">
    <name type="scientific">Autumnicola edwardsiae</name>
    <dbReference type="NCBI Taxonomy" id="3075594"/>
    <lineage>
        <taxon>Bacteria</taxon>
        <taxon>Pseudomonadati</taxon>
        <taxon>Bacteroidota</taxon>
        <taxon>Flavobacteriia</taxon>
        <taxon>Flavobacteriales</taxon>
        <taxon>Flavobacteriaceae</taxon>
        <taxon>Autumnicola</taxon>
    </lineage>
</organism>
<keyword evidence="1" id="KW-0472">Membrane</keyword>
<keyword evidence="1" id="KW-1133">Transmembrane helix</keyword>
<dbReference type="Proteomes" id="UP001248819">
    <property type="component" value="Unassembled WGS sequence"/>
</dbReference>
<evidence type="ECO:0000313" key="3">
    <source>
        <dbReference type="Proteomes" id="UP001248819"/>
    </source>
</evidence>
<reference evidence="2 3" key="1">
    <citation type="submission" date="2023-09" db="EMBL/GenBank/DDBJ databases">
        <authorList>
            <person name="Rey-Velasco X."/>
        </authorList>
    </citation>
    <scope>NUCLEOTIDE SEQUENCE [LARGE SCALE GENOMIC DNA]</scope>
    <source>
        <strain evidence="2 3">F297</strain>
    </source>
</reference>
<sequence length="212" mass="25282">MDGLDLLKKNWKKQEENLPHLSYDDIYKMIWKKSSSIVKWIFIISIIEFLLGTLLSIALADKEYWQQMETLHLKEFMIFAEVISYPITLYFIYRFYKNYKKISSTDSASKLMRNILKTRKTVKFYIAYVLISIAIISMVSVYILLHFHILDNDVADSTKYVFDTVDWIKFIAIVSIALFLLLGVIWLFYRLLYGILLKRLNRNYKELKNLNV</sequence>
<feature type="transmembrane region" description="Helical" evidence="1">
    <location>
        <begin position="167"/>
        <end position="189"/>
    </location>
</feature>
<gene>
    <name evidence="2" type="ORF">RM529_08935</name>
</gene>
<comment type="caution">
    <text evidence="2">The sequence shown here is derived from an EMBL/GenBank/DDBJ whole genome shotgun (WGS) entry which is preliminary data.</text>
</comment>
<feature type="transmembrane region" description="Helical" evidence="1">
    <location>
        <begin position="37"/>
        <end position="60"/>
    </location>
</feature>
<feature type="transmembrane region" description="Helical" evidence="1">
    <location>
        <begin position="76"/>
        <end position="93"/>
    </location>
</feature>
<proteinExistence type="predicted"/>
<evidence type="ECO:0000256" key="1">
    <source>
        <dbReference type="SAM" id="Phobius"/>
    </source>
</evidence>
<feature type="transmembrane region" description="Helical" evidence="1">
    <location>
        <begin position="122"/>
        <end position="147"/>
    </location>
</feature>
<name>A0ABU3CV79_9FLAO</name>
<protein>
    <submittedName>
        <fullName evidence="2">Uncharacterized protein</fullName>
    </submittedName>
</protein>
<dbReference type="EMBL" id="JAVRHP010000038">
    <property type="protein sequence ID" value="MDT0650267.1"/>
    <property type="molecule type" value="Genomic_DNA"/>
</dbReference>
<keyword evidence="3" id="KW-1185">Reference proteome</keyword>